<protein>
    <recommendedName>
        <fullName evidence="4">DUF2919 domain-containing protein</fullName>
    </recommendedName>
</protein>
<evidence type="ECO:0008006" key="4">
    <source>
        <dbReference type="Google" id="ProtNLM"/>
    </source>
</evidence>
<dbReference type="RefSeq" id="WP_237483709.1">
    <property type="nucleotide sequence ID" value="NZ_CAKLCM010000002.1"/>
</dbReference>
<feature type="transmembrane region" description="Helical" evidence="1">
    <location>
        <begin position="92"/>
        <end position="112"/>
    </location>
</feature>
<evidence type="ECO:0000256" key="1">
    <source>
        <dbReference type="SAM" id="Phobius"/>
    </source>
</evidence>
<reference evidence="2" key="1">
    <citation type="submission" date="2021-12" db="EMBL/GenBank/DDBJ databases">
        <authorList>
            <person name="Rodrigo-Torres L."/>
            <person name="Arahal R. D."/>
            <person name="Lucena T."/>
        </authorList>
    </citation>
    <scope>NUCLEOTIDE SEQUENCE</scope>
    <source>
        <strain evidence="2">CECT 8226</strain>
    </source>
</reference>
<accession>A0ABM8ZGF4</accession>
<dbReference type="InterPro" id="IPR021318">
    <property type="entry name" value="DUF2919"/>
</dbReference>
<proteinExistence type="predicted"/>
<organism evidence="2 3">
    <name type="scientific">Vibrio hippocampi</name>
    <dbReference type="NCBI Taxonomy" id="654686"/>
    <lineage>
        <taxon>Bacteria</taxon>
        <taxon>Pseudomonadati</taxon>
        <taxon>Pseudomonadota</taxon>
        <taxon>Gammaproteobacteria</taxon>
        <taxon>Vibrionales</taxon>
        <taxon>Vibrionaceae</taxon>
        <taxon>Vibrio</taxon>
    </lineage>
</organism>
<gene>
    <name evidence="2" type="ORF">VHP8226_00673</name>
</gene>
<feature type="transmembrane region" description="Helical" evidence="1">
    <location>
        <begin position="57"/>
        <end position="80"/>
    </location>
</feature>
<keyword evidence="1" id="KW-1133">Transmembrane helix</keyword>
<keyword evidence="3" id="KW-1185">Reference proteome</keyword>
<feature type="transmembrane region" description="Helical" evidence="1">
    <location>
        <begin position="18"/>
        <end position="37"/>
    </location>
</feature>
<keyword evidence="1" id="KW-0812">Transmembrane</keyword>
<evidence type="ECO:0000313" key="2">
    <source>
        <dbReference type="EMBL" id="CAH0525008.1"/>
    </source>
</evidence>
<sequence>MRYAIEQYDKHGFLKPPVWLWIGWMFLIRAWVVFIVAGASRQDGSTILQHVYPDHTMLYLGLAMGTPIAIGMWLVGLRTVDSKKINVCIRYLRPLTLVMTMLQLTHTCYLINLQHWAFSWTNAVTLVSLIWFAIYLVNSRYVIDCLQSND</sequence>
<feature type="transmembrane region" description="Helical" evidence="1">
    <location>
        <begin position="118"/>
        <end position="137"/>
    </location>
</feature>
<dbReference type="Pfam" id="PF11143">
    <property type="entry name" value="DUF2919"/>
    <property type="match status" value="1"/>
</dbReference>
<evidence type="ECO:0000313" key="3">
    <source>
        <dbReference type="Proteomes" id="UP000838160"/>
    </source>
</evidence>
<comment type="caution">
    <text evidence="2">The sequence shown here is derived from an EMBL/GenBank/DDBJ whole genome shotgun (WGS) entry which is preliminary data.</text>
</comment>
<dbReference type="EMBL" id="CAKLCM010000002">
    <property type="protein sequence ID" value="CAH0525008.1"/>
    <property type="molecule type" value="Genomic_DNA"/>
</dbReference>
<dbReference type="Proteomes" id="UP000838160">
    <property type="component" value="Unassembled WGS sequence"/>
</dbReference>
<name>A0ABM8ZGF4_9VIBR</name>
<keyword evidence="1" id="KW-0472">Membrane</keyword>